<keyword evidence="2" id="KW-0732">Signal</keyword>
<organism evidence="3 4">
    <name type="scientific">Streptomyces viridiviolaceus</name>
    <dbReference type="NCBI Taxonomy" id="68282"/>
    <lineage>
        <taxon>Bacteria</taxon>
        <taxon>Bacillati</taxon>
        <taxon>Actinomycetota</taxon>
        <taxon>Actinomycetes</taxon>
        <taxon>Kitasatosporales</taxon>
        <taxon>Streptomycetaceae</taxon>
        <taxon>Streptomyces</taxon>
    </lineage>
</organism>
<feature type="signal peptide" evidence="2">
    <location>
        <begin position="1"/>
        <end position="29"/>
    </location>
</feature>
<dbReference type="RefSeq" id="WP_189869321.1">
    <property type="nucleotide sequence ID" value="NZ_BMWA01000003.1"/>
</dbReference>
<feature type="chain" id="PRO_5046753807" description="Secreted protein" evidence="2">
    <location>
        <begin position="30"/>
        <end position="242"/>
    </location>
</feature>
<evidence type="ECO:0008006" key="5">
    <source>
        <dbReference type="Google" id="ProtNLM"/>
    </source>
</evidence>
<evidence type="ECO:0000313" key="4">
    <source>
        <dbReference type="Proteomes" id="UP001596409"/>
    </source>
</evidence>
<feature type="compositionally biased region" description="Low complexity" evidence="1">
    <location>
        <begin position="117"/>
        <end position="138"/>
    </location>
</feature>
<gene>
    <name evidence="3" type="ORF">ACFQMH_33275</name>
</gene>
<reference evidence="4" key="1">
    <citation type="journal article" date="2019" name="Int. J. Syst. Evol. Microbiol.">
        <title>The Global Catalogue of Microorganisms (GCM) 10K type strain sequencing project: providing services to taxonomists for standard genome sequencing and annotation.</title>
        <authorList>
            <consortium name="The Broad Institute Genomics Platform"/>
            <consortium name="The Broad Institute Genome Sequencing Center for Infectious Disease"/>
            <person name="Wu L."/>
            <person name="Ma J."/>
        </authorList>
    </citation>
    <scope>NUCLEOTIDE SEQUENCE [LARGE SCALE GENOMIC DNA]</scope>
    <source>
        <strain evidence="4">JCM 4855</strain>
    </source>
</reference>
<evidence type="ECO:0000256" key="2">
    <source>
        <dbReference type="SAM" id="SignalP"/>
    </source>
</evidence>
<dbReference type="Proteomes" id="UP001596409">
    <property type="component" value="Unassembled WGS sequence"/>
</dbReference>
<dbReference type="EMBL" id="JBHSYM010000080">
    <property type="protein sequence ID" value="MFC7016479.1"/>
    <property type="molecule type" value="Genomic_DNA"/>
</dbReference>
<name>A0ABW2E8Y6_9ACTN</name>
<protein>
    <recommendedName>
        <fullName evidence="5">Secreted protein</fullName>
    </recommendedName>
</protein>
<sequence length="242" mass="24367">MRALPARRIALGALCAVLLAGITGPTAMATDAAREHSRATSPDALLVQVGHLDTREGDLAPVVDLLNAVLTADNGQLPPAEARRLGEAAKKAVDEEAAQKAVDEEAAQGPARGAVKAPAATATPSASAAPSASASATPEADLADDPLDTVQKALDELLDLLLPEGEDADLELPSLDDVLTEVDELLDALNDSASQTSVVVTRTTASDASPSPSASAGTLPLFPGITALTPLTPLTAVLLPAS</sequence>
<evidence type="ECO:0000313" key="3">
    <source>
        <dbReference type="EMBL" id="MFC7016479.1"/>
    </source>
</evidence>
<keyword evidence="4" id="KW-1185">Reference proteome</keyword>
<accession>A0ABW2E8Y6</accession>
<feature type="region of interest" description="Disordered" evidence="1">
    <location>
        <begin position="96"/>
        <end position="142"/>
    </location>
</feature>
<comment type="caution">
    <text evidence="3">The sequence shown here is derived from an EMBL/GenBank/DDBJ whole genome shotgun (WGS) entry which is preliminary data.</text>
</comment>
<evidence type="ECO:0000256" key="1">
    <source>
        <dbReference type="SAM" id="MobiDB-lite"/>
    </source>
</evidence>
<proteinExistence type="predicted"/>